<feature type="region of interest" description="Disordered" evidence="1">
    <location>
        <begin position="1"/>
        <end position="66"/>
    </location>
</feature>
<gene>
    <name evidence="2" type="ORF">BT96DRAFT_951303</name>
</gene>
<organism evidence="2 3">
    <name type="scientific">Gymnopus androsaceus JB14</name>
    <dbReference type="NCBI Taxonomy" id="1447944"/>
    <lineage>
        <taxon>Eukaryota</taxon>
        <taxon>Fungi</taxon>
        <taxon>Dikarya</taxon>
        <taxon>Basidiomycota</taxon>
        <taxon>Agaricomycotina</taxon>
        <taxon>Agaricomycetes</taxon>
        <taxon>Agaricomycetidae</taxon>
        <taxon>Agaricales</taxon>
        <taxon>Marasmiineae</taxon>
        <taxon>Omphalotaceae</taxon>
        <taxon>Gymnopus</taxon>
    </lineage>
</organism>
<evidence type="ECO:0000313" key="2">
    <source>
        <dbReference type="EMBL" id="KAE9383473.1"/>
    </source>
</evidence>
<evidence type="ECO:0000313" key="3">
    <source>
        <dbReference type="Proteomes" id="UP000799118"/>
    </source>
</evidence>
<keyword evidence="3" id="KW-1185">Reference proteome</keyword>
<accession>A0A6A4GDJ1</accession>
<dbReference type="EMBL" id="ML770452">
    <property type="protein sequence ID" value="KAE9383473.1"/>
    <property type="molecule type" value="Genomic_DNA"/>
</dbReference>
<feature type="compositionally biased region" description="Basic and acidic residues" evidence="1">
    <location>
        <begin position="32"/>
        <end position="49"/>
    </location>
</feature>
<feature type="compositionally biased region" description="Polar residues" evidence="1">
    <location>
        <begin position="1"/>
        <end position="25"/>
    </location>
</feature>
<dbReference type="AlphaFoldDB" id="A0A6A4GDJ1"/>
<sequence length="128" mass="14060">MSQTTIPPLNRSPASADTSGLQSSLLKPKVRKNLDDNTESQKVDNDAGKQPKKVQSEAIPPWERKQCPIPGYDLEAMEAMQAESSPTPTLIELDEEDIPLDLEQRGIKVRDYAFPPSGIKPDGATKQC</sequence>
<name>A0A6A4GDJ1_9AGAR</name>
<reference evidence="2" key="1">
    <citation type="journal article" date="2019" name="Environ. Microbiol.">
        <title>Fungal ecological strategies reflected in gene transcription - a case study of two litter decomposers.</title>
        <authorList>
            <person name="Barbi F."/>
            <person name="Kohler A."/>
            <person name="Barry K."/>
            <person name="Baskaran P."/>
            <person name="Daum C."/>
            <person name="Fauchery L."/>
            <person name="Ihrmark K."/>
            <person name="Kuo A."/>
            <person name="LaButti K."/>
            <person name="Lipzen A."/>
            <person name="Morin E."/>
            <person name="Grigoriev I.V."/>
            <person name="Henrissat B."/>
            <person name="Lindahl B."/>
            <person name="Martin F."/>
        </authorList>
    </citation>
    <scope>NUCLEOTIDE SEQUENCE</scope>
    <source>
        <strain evidence="2">JB14</strain>
    </source>
</reference>
<dbReference type="Proteomes" id="UP000799118">
    <property type="component" value="Unassembled WGS sequence"/>
</dbReference>
<protein>
    <submittedName>
        <fullName evidence="2">Uncharacterized protein</fullName>
    </submittedName>
</protein>
<proteinExistence type="predicted"/>
<evidence type="ECO:0000256" key="1">
    <source>
        <dbReference type="SAM" id="MobiDB-lite"/>
    </source>
</evidence>